<reference evidence="6 7" key="1">
    <citation type="submission" date="2021-01" db="EMBL/GenBank/DDBJ databases">
        <title>Belnapia mucosa sp. nov. and Belnapia arida sp. nov., isolated from the Tabernas Desert (Almeria, Spain).</title>
        <authorList>
            <person name="Molina-Menor E."/>
            <person name="Vidal-Verdu A."/>
            <person name="Calonge A."/>
            <person name="Satari L."/>
            <person name="Pereto J."/>
            <person name="Porcar M."/>
        </authorList>
    </citation>
    <scope>NUCLEOTIDE SEQUENCE [LARGE SCALE GENOMIC DNA]</scope>
    <source>
        <strain evidence="6 7">T18</strain>
    </source>
</reference>
<dbReference type="InterPro" id="IPR023772">
    <property type="entry name" value="DNA-bd_HTH_TetR-type_CS"/>
</dbReference>
<dbReference type="InterPro" id="IPR009057">
    <property type="entry name" value="Homeodomain-like_sf"/>
</dbReference>
<dbReference type="InterPro" id="IPR001647">
    <property type="entry name" value="HTH_TetR"/>
</dbReference>
<evidence type="ECO:0000256" key="3">
    <source>
        <dbReference type="ARBA" id="ARBA00023163"/>
    </source>
</evidence>
<protein>
    <submittedName>
        <fullName evidence="6">TetR/AcrR family transcriptional regulator</fullName>
    </submittedName>
</protein>
<feature type="domain" description="HTH tetR-type" evidence="5">
    <location>
        <begin position="14"/>
        <end position="74"/>
    </location>
</feature>
<feature type="DNA-binding region" description="H-T-H motif" evidence="4">
    <location>
        <begin position="37"/>
        <end position="56"/>
    </location>
</feature>
<dbReference type="PANTHER" id="PTHR47506:SF1">
    <property type="entry name" value="HTH-TYPE TRANSCRIPTIONAL REGULATOR YJDC"/>
    <property type="match status" value="1"/>
</dbReference>
<evidence type="ECO:0000313" key="6">
    <source>
        <dbReference type="EMBL" id="MBL6079880.1"/>
    </source>
</evidence>
<comment type="caution">
    <text evidence="6">The sequence shown here is derived from an EMBL/GenBank/DDBJ whole genome shotgun (WGS) entry which is preliminary data.</text>
</comment>
<evidence type="ECO:0000256" key="1">
    <source>
        <dbReference type="ARBA" id="ARBA00023015"/>
    </source>
</evidence>
<keyword evidence="1" id="KW-0805">Transcription regulation</keyword>
<dbReference type="PANTHER" id="PTHR47506">
    <property type="entry name" value="TRANSCRIPTIONAL REGULATORY PROTEIN"/>
    <property type="match status" value="1"/>
</dbReference>
<dbReference type="Proteomes" id="UP000660885">
    <property type="component" value="Unassembled WGS sequence"/>
</dbReference>
<dbReference type="EMBL" id="JAETWB010000009">
    <property type="protein sequence ID" value="MBL6079880.1"/>
    <property type="molecule type" value="Genomic_DNA"/>
</dbReference>
<dbReference type="RefSeq" id="WP_202833120.1">
    <property type="nucleotide sequence ID" value="NZ_JAETWB010000009.1"/>
</dbReference>
<dbReference type="SUPFAM" id="SSF48498">
    <property type="entry name" value="Tetracyclin repressor-like, C-terminal domain"/>
    <property type="match status" value="1"/>
</dbReference>
<dbReference type="SUPFAM" id="SSF46689">
    <property type="entry name" value="Homeodomain-like"/>
    <property type="match status" value="1"/>
</dbReference>
<dbReference type="Pfam" id="PF00440">
    <property type="entry name" value="TetR_N"/>
    <property type="match status" value="1"/>
</dbReference>
<dbReference type="PROSITE" id="PS50977">
    <property type="entry name" value="HTH_TETR_2"/>
    <property type="match status" value="1"/>
</dbReference>
<dbReference type="Gene3D" id="1.10.10.60">
    <property type="entry name" value="Homeodomain-like"/>
    <property type="match status" value="1"/>
</dbReference>
<keyword evidence="3" id="KW-0804">Transcription</keyword>
<dbReference type="PROSITE" id="PS01081">
    <property type="entry name" value="HTH_TETR_1"/>
    <property type="match status" value="1"/>
</dbReference>
<evidence type="ECO:0000256" key="2">
    <source>
        <dbReference type="ARBA" id="ARBA00023125"/>
    </source>
</evidence>
<sequence>MTTNPPRARGRPRRFDPEQAVATAQRLFHARGYDAVSVADLTEALGINPPSFYAAFGSKAGLYARILGRYTGTGALPLAEILRPGRPVPEALAAMLEEAARRYAADPAAAGCLAIEGARCNDPEARAAARALTAAGEDSIRRFIAATQPEAAERLTDYVVTVMAGLSTMAREGQGLDRLLATARLASLGLAQARQD</sequence>
<organism evidence="6 7">
    <name type="scientific">Belnapia arida</name>
    <dbReference type="NCBI Taxonomy" id="2804533"/>
    <lineage>
        <taxon>Bacteria</taxon>
        <taxon>Pseudomonadati</taxon>
        <taxon>Pseudomonadota</taxon>
        <taxon>Alphaproteobacteria</taxon>
        <taxon>Acetobacterales</taxon>
        <taxon>Roseomonadaceae</taxon>
        <taxon>Belnapia</taxon>
    </lineage>
</organism>
<name>A0ABS1U5B2_9PROT</name>
<keyword evidence="7" id="KW-1185">Reference proteome</keyword>
<proteinExistence type="predicted"/>
<keyword evidence="2 4" id="KW-0238">DNA-binding</keyword>
<accession>A0ABS1U5B2</accession>
<evidence type="ECO:0000313" key="7">
    <source>
        <dbReference type="Proteomes" id="UP000660885"/>
    </source>
</evidence>
<evidence type="ECO:0000256" key="4">
    <source>
        <dbReference type="PROSITE-ProRule" id="PRU00335"/>
    </source>
</evidence>
<dbReference type="Gene3D" id="1.10.357.10">
    <property type="entry name" value="Tetracycline Repressor, domain 2"/>
    <property type="match status" value="1"/>
</dbReference>
<dbReference type="InterPro" id="IPR036271">
    <property type="entry name" value="Tet_transcr_reg_TetR-rel_C_sf"/>
</dbReference>
<gene>
    <name evidence="6" type="ORF">JMJ56_17820</name>
</gene>
<evidence type="ECO:0000259" key="5">
    <source>
        <dbReference type="PROSITE" id="PS50977"/>
    </source>
</evidence>